<proteinExistence type="predicted"/>
<protein>
    <recommendedName>
        <fullName evidence="3">DUF3501 domain-containing protein</fullName>
    </recommendedName>
</protein>
<evidence type="ECO:0000313" key="1">
    <source>
        <dbReference type="EMBL" id="OOZ41033.1"/>
    </source>
</evidence>
<dbReference type="RefSeq" id="WP_078483143.1">
    <property type="nucleotide sequence ID" value="NZ_MPRL01000015.1"/>
</dbReference>
<evidence type="ECO:0000313" key="2">
    <source>
        <dbReference type="Proteomes" id="UP000191110"/>
    </source>
</evidence>
<keyword evidence="2" id="KW-1185">Reference proteome</keyword>
<dbReference type="AlphaFoldDB" id="A0A1T2L7H8"/>
<dbReference type="EMBL" id="MPRL01000015">
    <property type="protein sequence ID" value="OOZ41033.1"/>
    <property type="molecule type" value="Genomic_DNA"/>
</dbReference>
<dbReference type="InterPro" id="IPR021890">
    <property type="entry name" value="DUF3501"/>
</dbReference>
<organism evidence="1 2">
    <name type="scientific">Solemya pervernicosa gill symbiont</name>
    <dbReference type="NCBI Taxonomy" id="642797"/>
    <lineage>
        <taxon>Bacteria</taxon>
        <taxon>Pseudomonadati</taxon>
        <taxon>Pseudomonadota</taxon>
        <taxon>Gammaproteobacteria</taxon>
        <taxon>sulfur-oxidizing symbionts</taxon>
    </lineage>
</organism>
<comment type="caution">
    <text evidence="1">The sequence shown here is derived from an EMBL/GenBank/DDBJ whole genome shotgun (WGS) entry which is preliminary data.</text>
</comment>
<reference evidence="1 2" key="1">
    <citation type="submission" date="2016-11" db="EMBL/GenBank/DDBJ databases">
        <title>Mixed transmission modes and dynamic genome evolution in an obligate animal-bacterial symbiosis.</title>
        <authorList>
            <person name="Russell S.L."/>
            <person name="Corbett-Detig R.B."/>
            <person name="Cavanaugh C.M."/>
        </authorList>
    </citation>
    <scope>NUCLEOTIDE SEQUENCE [LARGE SCALE GENOMIC DNA]</scope>
    <source>
        <strain evidence="1">Sveles-Q1</strain>
    </source>
</reference>
<accession>A0A1T2L7H8</accession>
<dbReference type="Pfam" id="PF12007">
    <property type="entry name" value="DUF3501"/>
    <property type="match status" value="1"/>
</dbReference>
<sequence>MSPLTRTDLLSLEQYAEQRNEFRARVMEHKKSRRVAIGEHATLYFEDALTMQYQVQEMLRIERIFEVDAIQDELEVYNPLIPDGSNWKASFMLEYEDEAERRRALTQLLGVERSLYMQVEGFDRVYPVANEDLGRETEDKTAAVHFVRFELSGEVVAAVKQGAAIAAAIEHPAYSASALLSVAERQAIAADVQ</sequence>
<dbReference type="Proteomes" id="UP000191110">
    <property type="component" value="Unassembled WGS sequence"/>
</dbReference>
<evidence type="ECO:0008006" key="3">
    <source>
        <dbReference type="Google" id="ProtNLM"/>
    </source>
</evidence>
<name>A0A1T2L7H8_9GAMM</name>
<dbReference type="OrthoDB" id="9780579at2"/>
<gene>
    <name evidence="1" type="ORF">BOW53_05815</name>
</gene>